<accession>A0ABD0L2V6</accession>
<dbReference type="EMBL" id="JACVVK020000088">
    <property type="protein sequence ID" value="KAK7493874.1"/>
    <property type="molecule type" value="Genomic_DNA"/>
</dbReference>
<name>A0ABD0L2V6_9CAEN</name>
<dbReference type="Proteomes" id="UP001519460">
    <property type="component" value="Unassembled WGS sequence"/>
</dbReference>
<evidence type="ECO:0000313" key="3">
    <source>
        <dbReference type="Proteomes" id="UP001519460"/>
    </source>
</evidence>
<proteinExistence type="predicted"/>
<evidence type="ECO:0000256" key="1">
    <source>
        <dbReference type="SAM" id="MobiDB-lite"/>
    </source>
</evidence>
<gene>
    <name evidence="2" type="ORF">BaRGS_00014756</name>
</gene>
<organism evidence="2 3">
    <name type="scientific">Batillaria attramentaria</name>
    <dbReference type="NCBI Taxonomy" id="370345"/>
    <lineage>
        <taxon>Eukaryota</taxon>
        <taxon>Metazoa</taxon>
        <taxon>Spiralia</taxon>
        <taxon>Lophotrochozoa</taxon>
        <taxon>Mollusca</taxon>
        <taxon>Gastropoda</taxon>
        <taxon>Caenogastropoda</taxon>
        <taxon>Sorbeoconcha</taxon>
        <taxon>Cerithioidea</taxon>
        <taxon>Batillariidae</taxon>
        <taxon>Batillaria</taxon>
    </lineage>
</organism>
<feature type="region of interest" description="Disordered" evidence="1">
    <location>
        <begin position="77"/>
        <end position="97"/>
    </location>
</feature>
<sequence>MAVTSDRLVHIHFVHGSIQSFQSAVFAFGKARRATKHHTKRIQTQMPKYYDSHLKKFPNENFAEATLSANKRRIRGDVRRQTSGDAYRQKAPSSIARKADTEQQRRYLILYGVRGSEARAYYLWRCEDGACQNK</sequence>
<keyword evidence="3" id="KW-1185">Reference proteome</keyword>
<evidence type="ECO:0000313" key="2">
    <source>
        <dbReference type="EMBL" id="KAK7493874.1"/>
    </source>
</evidence>
<reference evidence="2 3" key="1">
    <citation type="journal article" date="2023" name="Sci. Data">
        <title>Genome assembly of the Korean intertidal mud-creeper Batillaria attramentaria.</title>
        <authorList>
            <person name="Patra A.K."/>
            <person name="Ho P.T."/>
            <person name="Jun S."/>
            <person name="Lee S.J."/>
            <person name="Kim Y."/>
            <person name="Won Y.J."/>
        </authorList>
    </citation>
    <scope>NUCLEOTIDE SEQUENCE [LARGE SCALE GENOMIC DNA]</scope>
    <source>
        <strain evidence="2">Wonlab-2016</strain>
    </source>
</reference>
<protein>
    <submittedName>
        <fullName evidence="2">Uncharacterized protein</fullName>
    </submittedName>
</protein>
<comment type="caution">
    <text evidence="2">The sequence shown here is derived from an EMBL/GenBank/DDBJ whole genome shotgun (WGS) entry which is preliminary data.</text>
</comment>
<dbReference type="AlphaFoldDB" id="A0ABD0L2V6"/>